<organism evidence="2 3">
    <name type="scientific">Pleurodeles waltl</name>
    <name type="common">Iberian ribbed newt</name>
    <dbReference type="NCBI Taxonomy" id="8319"/>
    <lineage>
        <taxon>Eukaryota</taxon>
        <taxon>Metazoa</taxon>
        <taxon>Chordata</taxon>
        <taxon>Craniata</taxon>
        <taxon>Vertebrata</taxon>
        <taxon>Euteleostomi</taxon>
        <taxon>Amphibia</taxon>
        <taxon>Batrachia</taxon>
        <taxon>Caudata</taxon>
        <taxon>Salamandroidea</taxon>
        <taxon>Salamandridae</taxon>
        <taxon>Pleurodelinae</taxon>
        <taxon>Pleurodeles</taxon>
    </lineage>
</organism>
<comment type="caution">
    <text evidence="2">The sequence shown here is derived from an EMBL/GenBank/DDBJ whole genome shotgun (WGS) entry which is preliminary data.</text>
</comment>
<sequence length="161" mass="17723">MERNSYFEINTGSVNKEGSVWTADKATIQVLPKQSLSMQTGTKSITEHKTHILHLEMRAGYKPDRAMLGRWPALEGQQEQDPKQERTSGSGRPPVTRKKKKEEAEGGVMPGKGPRESKQTMLLNAGLISLDEMRALAGAGPQGTDAEETCIQSEVKKLAFE</sequence>
<dbReference type="Proteomes" id="UP001066276">
    <property type="component" value="Chromosome 9"/>
</dbReference>
<evidence type="ECO:0000313" key="3">
    <source>
        <dbReference type="Proteomes" id="UP001066276"/>
    </source>
</evidence>
<dbReference type="AlphaFoldDB" id="A0AAV7MXC4"/>
<keyword evidence="3" id="KW-1185">Reference proteome</keyword>
<accession>A0AAV7MXC4</accession>
<gene>
    <name evidence="2" type="ORF">NDU88_005797</name>
</gene>
<dbReference type="EMBL" id="JANPWB010000013">
    <property type="protein sequence ID" value="KAJ1108421.1"/>
    <property type="molecule type" value="Genomic_DNA"/>
</dbReference>
<name>A0AAV7MXC4_PLEWA</name>
<proteinExistence type="predicted"/>
<protein>
    <submittedName>
        <fullName evidence="2">Uncharacterized protein</fullName>
    </submittedName>
</protein>
<evidence type="ECO:0000313" key="2">
    <source>
        <dbReference type="EMBL" id="KAJ1108421.1"/>
    </source>
</evidence>
<evidence type="ECO:0000256" key="1">
    <source>
        <dbReference type="SAM" id="MobiDB-lite"/>
    </source>
</evidence>
<feature type="region of interest" description="Disordered" evidence="1">
    <location>
        <begin position="69"/>
        <end position="119"/>
    </location>
</feature>
<reference evidence="2" key="1">
    <citation type="journal article" date="2022" name="bioRxiv">
        <title>Sequencing and chromosome-scale assembly of the giantPleurodeles waltlgenome.</title>
        <authorList>
            <person name="Brown T."/>
            <person name="Elewa A."/>
            <person name="Iarovenko S."/>
            <person name="Subramanian E."/>
            <person name="Araus A.J."/>
            <person name="Petzold A."/>
            <person name="Susuki M."/>
            <person name="Suzuki K.-i.T."/>
            <person name="Hayashi T."/>
            <person name="Toyoda A."/>
            <person name="Oliveira C."/>
            <person name="Osipova E."/>
            <person name="Leigh N.D."/>
            <person name="Simon A."/>
            <person name="Yun M.H."/>
        </authorList>
    </citation>
    <scope>NUCLEOTIDE SEQUENCE</scope>
    <source>
        <strain evidence="2">20211129_DDA</strain>
        <tissue evidence="2">Liver</tissue>
    </source>
</reference>